<dbReference type="Proteomes" id="UP000314294">
    <property type="component" value="Unassembled WGS sequence"/>
</dbReference>
<reference evidence="2 3" key="1">
    <citation type="submission" date="2019-03" db="EMBL/GenBank/DDBJ databases">
        <title>First draft genome of Liparis tanakae, snailfish: a comprehensive survey of snailfish specific genes.</title>
        <authorList>
            <person name="Kim W."/>
            <person name="Song I."/>
            <person name="Jeong J.-H."/>
            <person name="Kim D."/>
            <person name="Kim S."/>
            <person name="Ryu S."/>
            <person name="Song J.Y."/>
            <person name="Lee S.K."/>
        </authorList>
    </citation>
    <scope>NUCLEOTIDE SEQUENCE [LARGE SCALE GENOMIC DNA]</scope>
    <source>
        <tissue evidence="2">Muscle</tissue>
    </source>
</reference>
<sequence length="79" mass="8473">MVREIRGAHSRYAAGSDDKRGGSLFGRAVGPAGEKTAGSSALVNIRRTEGPRKRERHNPAHRTALPGLQGAELHCNQTK</sequence>
<proteinExistence type="predicted"/>
<dbReference type="EMBL" id="SRLO01000132">
    <property type="protein sequence ID" value="TNN72845.1"/>
    <property type="molecule type" value="Genomic_DNA"/>
</dbReference>
<protein>
    <submittedName>
        <fullName evidence="2">Uncharacterized protein</fullName>
    </submittedName>
</protein>
<comment type="caution">
    <text evidence="2">The sequence shown here is derived from an EMBL/GenBank/DDBJ whole genome shotgun (WGS) entry which is preliminary data.</text>
</comment>
<accession>A0A4Z2I5V4</accession>
<dbReference type="AlphaFoldDB" id="A0A4Z2I5V4"/>
<feature type="region of interest" description="Disordered" evidence="1">
    <location>
        <begin position="1"/>
        <end position="39"/>
    </location>
</feature>
<evidence type="ECO:0000256" key="1">
    <source>
        <dbReference type="SAM" id="MobiDB-lite"/>
    </source>
</evidence>
<evidence type="ECO:0000313" key="2">
    <source>
        <dbReference type="EMBL" id="TNN72845.1"/>
    </source>
</evidence>
<keyword evidence="3" id="KW-1185">Reference proteome</keyword>
<evidence type="ECO:0000313" key="3">
    <source>
        <dbReference type="Proteomes" id="UP000314294"/>
    </source>
</evidence>
<gene>
    <name evidence="2" type="ORF">EYF80_016956</name>
</gene>
<name>A0A4Z2I5V4_9TELE</name>
<organism evidence="2 3">
    <name type="scientific">Liparis tanakae</name>
    <name type="common">Tanaka's snailfish</name>
    <dbReference type="NCBI Taxonomy" id="230148"/>
    <lineage>
        <taxon>Eukaryota</taxon>
        <taxon>Metazoa</taxon>
        <taxon>Chordata</taxon>
        <taxon>Craniata</taxon>
        <taxon>Vertebrata</taxon>
        <taxon>Euteleostomi</taxon>
        <taxon>Actinopterygii</taxon>
        <taxon>Neopterygii</taxon>
        <taxon>Teleostei</taxon>
        <taxon>Neoteleostei</taxon>
        <taxon>Acanthomorphata</taxon>
        <taxon>Eupercaria</taxon>
        <taxon>Perciformes</taxon>
        <taxon>Cottioidei</taxon>
        <taxon>Cottales</taxon>
        <taxon>Liparidae</taxon>
        <taxon>Liparis</taxon>
    </lineage>
</organism>